<sequence length="547" mass="61782">MEMKMDTLYPISECHPRILSPANSLDLELNYWLPKKLDEFRMLGIGCDVVFIVGEEKEKIKAHKLVLGAASDVFFAMFFGGLSEHGLRHFKKPPPSLMEDDSEDSLCSSENSECTDSENEDSGEPFFKKPNMSKENIPKSPVDGFFNGLQIVHVPDVAPIAFKIMVDYIYSNIKGIEINEDNVMQTLYSAKKYDIRQLVDACVRYLLNGLTASNAVCLLSQARLFEEEILLQRCFEMIDKHTDIALAPENVTDIDRTTLMEVLGRSHLDPTSELVVFRAAQSWAEAECERRELAPTVENLREVLGSAMKMIRFPLMNVHEFGQAASSAILTCEEIAEVFLYLTVKPRPRCRYPSGFRCSGRSKHVVERFTSLASKRCTKRENKICFTTDREIYVRGFGIYGIIPVVKTHLGIAEEKINHSDWNCQVEMQLATVSDPNQYGSSTSIFATNSVFLQGPMGDPTPIVAYFAEPVHCQANVTYVASIRFVGENAVQTYQGKDGQDSVTIDLPYDEQVTFKFQSFRNAYGNDEGKQEGQIPSIHFYCQWPIE</sequence>
<protein>
    <submittedName>
        <fullName evidence="2">BTB domain-containing protein</fullName>
    </submittedName>
</protein>
<accession>A0AC34RRQ1</accession>
<dbReference type="WBParaSite" id="JU765_v2.g9409.t1">
    <property type="protein sequence ID" value="JU765_v2.g9409.t1"/>
    <property type="gene ID" value="JU765_v2.g9409"/>
</dbReference>
<organism evidence="1 2">
    <name type="scientific">Panagrolaimus sp. JU765</name>
    <dbReference type="NCBI Taxonomy" id="591449"/>
    <lineage>
        <taxon>Eukaryota</taxon>
        <taxon>Metazoa</taxon>
        <taxon>Ecdysozoa</taxon>
        <taxon>Nematoda</taxon>
        <taxon>Chromadorea</taxon>
        <taxon>Rhabditida</taxon>
        <taxon>Tylenchina</taxon>
        <taxon>Panagrolaimomorpha</taxon>
        <taxon>Panagrolaimoidea</taxon>
        <taxon>Panagrolaimidae</taxon>
        <taxon>Panagrolaimus</taxon>
    </lineage>
</organism>
<evidence type="ECO:0000313" key="2">
    <source>
        <dbReference type="WBParaSite" id="JU765_v2.g9409.t1"/>
    </source>
</evidence>
<dbReference type="Proteomes" id="UP000887576">
    <property type="component" value="Unplaced"/>
</dbReference>
<reference evidence="2" key="1">
    <citation type="submission" date="2022-11" db="UniProtKB">
        <authorList>
            <consortium name="WormBaseParasite"/>
        </authorList>
    </citation>
    <scope>IDENTIFICATION</scope>
</reference>
<proteinExistence type="predicted"/>
<evidence type="ECO:0000313" key="1">
    <source>
        <dbReference type="Proteomes" id="UP000887576"/>
    </source>
</evidence>
<name>A0AC34RRQ1_9BILA</name>